<sequence length="498" mass="56025">MFESDFFSILELQSTHTRNVRKGDERLSLDMLLIDEQPTVMQGSVSSSRIPRFRNRFNEGSVYTLNCFDVTRTNPNFRFSMPPSPYDVTAAGKEEFDKLWGLCLVLNLTQTGRSPLRRCSQDLMIDSRSSCFVGFYNLLSISFGGREMQGSTTKGAKPVDQLARMIDKTVITSIMSTKNVRKGDELVSLDMLLIDEQPTVMQGSVSASHIPRFRNRFKRPRPTELFRFRPHNKLLALVSTNKQPPGIQQDDGWCYIGCGGCSKKLVREISSFTCLPSSKNRVIFTVSDDTDTEDFVSFDMEVARLTNIQASKAARIVGIGVAAQVDIELHRSLAEIEGAQVLEAVQPEVVAQGSDPKLIRLAMLETSYLHLMVYLPDGFFKSWAKEEGKRALPNLPIRFESQVFMSVLTLWPFLIRLKNTRSCYHQSLELPRKDGFDASLPTWSLGGRLILIHFGANDIAFRVYNKCPQLLEPVEDVLHEVINRASDGGITPLHVAAL</sequence>
<gene>
    <name evidence="1" type="ORF">F2Q70_00003424</name>
</gene>
<dbReference type="PANTHER" id="PTHR47165:SF4">
    <property type="entry name" value="OS03G0429900 PROTEIN"/>
    <property type="match status" value="1"/>
</dbReference>
<dbReference type="PANTHER" id="PTHR47165">
    <property type="entry name" value="OS03G0429900 PROTEIN"/>
    <property type="match status" value="1"/>
</dbReference>
<dbReference type="InterPro" id="IPR012340">
    <property type="entry name" value="NA-bd_OB-fold"/>
</dbReference>
<reference evidence="1" key="1">
    <citation type="submission" date="2019-12" db="EMBL/GenBank/DDBJ databases">
        <title>Genome sequencing and annotation of Brassica cretica.</title>
        <authorList>
            <person name="Studholme D.J."/>
            <person name="Sarris P.F."/>
        </authorList>
    </citation>
    <scope>NUCLEOTIDE SEQUENCE</scope>
    <source>
        <strain evidence="1">PFS-102/07</strain>
        <tissue evidence="1">Leaf</tissue>
    </source>
</reference>
<dbReference type="EMBL" id="QGKY02001015">
    <property type="protein sequence ID" value="KAF2576735.1"/>
    <property type="molecule type" value="Genomic_DNA"/>
</dbReference>
<accession>A0A8S9J3L9</accession>
<evidence type="ECO:0000313" key="1">
    <source>
        <dbReference type="EMBL" id="KAF2576735.1"/>
    </source>
</evidence>
<dbReference type="Gene3D" id="2.40.50.140">
    <property type="entry name" value="Nucleic acid-binding proteins"/>
    <property type="match status" value="2"/>
</dbReference>
<dbReference type="AlphaFoldDB" id="A0A8S9J3L9"/>
<comment type="caution">
    <text evidence="1">The sequence shown here is derived from an EMBL/GenBank/DDBJ whole genome shotgun (WGS) entry which is preliminary data.</text>
</comment>
<proteinExistence type="predicted"/>
<protein>
    <submittedName>
        <fullName evidence="1">Uncharacterized protein</fullName>
    </submittedName>
</protein>
<name>A0A8S9J3L9_BRACR</name>
<organism evidence="1">
    <name type="scientific">Brassica cretica</name>
    <name type="common">Mustard</name>
    <dbReference type="NCBI Taxonomy" id="69181"/>
    <lineage>
        <taxon>Eukaryota</taxon>
        <taxon>Viridiplantae</taxon>
        <taxon>Streptophyta</taxon>
        <taxon>Embryophyta</taxon>
        <taxon>Tracheophyta</taxon>
        <taxon>Spermatophyta</taxon>
        <taxon>Magnoliopsida</taxon>
        <taxon>eudicotyledons</taxon>
        <taxon>Gunneridae</taxon>
        <taxon>Pentapetalae</taxon>
        <taxon>rosids</taxon>
        <taxon>malvids</taxon>
        <taxon>Brassicales</taxon>
        <taxon>Brassicaceae</taxon>
        <taxon>Brassiceae</taxon>
        <taxon>Brassica</taxon>
    </lineage>
</organism>